<dbReference type="AlphaFoldDB" id="A0A5B7FBJ2"/>
<sequence>MCVAKALNGTGTEAGGTGCLVEDKREEDDGKQNVDWPACATSRQDPPDTFLTCLVEGRRESRPVAPTAIRTAS</sequence>
<evidence type="ECO:0000256" key="1">
    <source>
        <dbReference type="SAM" id="MobiDB-lite"/>
    </source>
</evidence>
<dbReference type="EMBL" id="VSRR010005525">
    <property type="protein sequence ID" value="MPC42666.1"/>
    <property type="molecule type" value="Genomic_DNA"/>
</dbReference>
<comment type="caution">
    <text evidence="2">The sequence shown here is derived from an EMBL/GenBank/DDBJ whole genome shotgun (WGS) entry which is preliminary data.</text>
</comment>
<evidence type="ECO:0000313" key="3">
    <source>
        <dbReference type="Proteomes" id="UP000324222"/>
    </source>
</evidence>
<feature type="compositionally biased region" description="Basic and acidic residues" evidence="1">
    <location>
        <begin position="21"/>
        <end position="32"/>
    </location>
</feature>
<gene>
    <name evidence="2" type="ORF">E2C01_036293</name>
</gene>
<accession>A0A5B7FBJ2</accession>
<feature type="region of interest" description="Disordered" evidence="1">
    <location>
        <begin position="1"/>
        <end position="43"/>
    </location>
</feature>
<reference evidence="2 3" key="1">
    <citation type="submission" date="2019-05" db="EMBL/GenBank/DDBJ databases">
        <title>Another draft genome of Portunus trituberculatus and its Hox gene families provides insights of decapod evolution.</title>
        <authorList>
            <person name="Jeong J.-H."/>
            <person name="Song I."/>
            <person name="Kim S."/>
            <person name="Choi T."/>
            <person name="Kim D."/>
            <person name="Ryu S."/>
            <person name="Kim W."/>
        </authorList>
    </citation>
    <scope>NUCLEOTIDE SEQUENCE [LARGE SCALE GENOMIC DNA]</scope>
    <source>
        <tissue evidence="2">Muscle</tissue>
    </source>
</reference>
<evidence type="ECO:0000313" key="2">
    <source>
        <dbReference type="EMBL" id="MPC42666.1"/>
    </source>
</evidence>
<keyword evidence="3" id="KW-1185">Reference proteome</keyword>
<dbReference type="Proteomes" id="UP000324222">
    <property type="component" value="Unassembled WGS sequence"/>
</dbReference>
<name>A0A5B7FBJ2_PORTR</name>
<proteinExistence type="predicted"/>
<organism evidence="2 3">
    <name type="scientific">Portunus trituberculatus</name>
    <name type="common">Swimming crab</name>
    <name type="synonym">Neptunus trituberculatus</name>
    <dbReference type="NCBI Taxonomy" id="210409"/>
    <lineage>
        <taxon>Eukaryota</taxon>
        <taxon>Metazoa</taxon>
        <taxon>Ecdysozoa</taxon>
        <taxon>Arthropoda</taxon>
        <taxon>Crustacea</taxon>
        <taxon>Multicrustacea</taxon>
        <taxon>Malacostraca</taxon>
        <taxon>Eumalacostraca</taxon>
        <taxon>Eucarida</taxon>
        <taxon>Decapoda</taxon>
        <taxon>Pleocyemata</taxon>
        <taxon>Brachyura</taxon>
        <taxon>Eubrachyura</taxon>
        <taxon>Portunoidea</taxon>
        <taxon>Portunidae</taxon>
        <taxon>Portuninae</taxon>
        <taxon>Portunus</taxon>
    </lineage>
</organism>
<protein>
    <submittedName>
        <fullName evidence="2">Uncharacterized protein</fullName>
    </submittedName>
</protein>